<dbReference type="EMBL" id="LVIE01000001">
    <property type="protein sequence ID" value="OHT25831.1"/>
    <property type="molecule type" value="Genomic_DNA"/>
</dbReference>
<reference evidence="2 3" key="1">
    <citation type="submission" date="2016-03" db="EMBL/GenBank/DDBJ databases">
        <title>Genome sequence of Providencia stuartii strain, isolated from the salivary glands of larval Lucilia sericata.</title>
        <authorList>
            <person name="Yuan Y."/>
            <person name="Zhang Y."/>
            <person name="Fu S."/>
            <person name="Crippen T.L."/>
            <person name="Visi D."/>
            <person name="Benbow M.E."/>
            <person name="Allen M."/>
            <person name="Tomberlin J.K."/>
            <person name="Sze S.-H."/>
            <person name="Tarone A.M."/>
        </authorList>
    </citation>
    <scope>NUCLEOTIDE SEQUENCE [LARGE SCALE GENOMIC DNA]</scope>
    <source>
        <strain evidence="2 3">Crippen</strain>
    </source>
</reference>
<accession>A0A1S1HWM9</accession>
<evidence type="ECO:0000313" key="2">
    <source>
        <dbReference type="EMBL" id="OHT25831.1"/>
    </source>
</evidence>
<gene>
    <name evidence="2" type="ORF">A3Q29_00240</name>
</gene>
<feature type="transmembrane region" description="Helical" evidence="1">
    <location>
        <begin position="36"/>
        <end position="57"/>
    </location>
</feature>
<feature type="transmembrane region" description="Helical" evidence="1">
    <location>
        <begin position="6"/>
        <end position="24"/>
    </location>
</feature>
<dbReference type="Proteomes" id="UP000179588">
    <property type="component" value="Unassembled WGS sequence"/>
</dbReference>
<keyword evidence="1" id="KW-1133">Transmembrane helix</keyword>
<name>A0A1S1HWM9_PROST</name>
<protein>
    <submittedName>
        <fullName evidence="2">Uncharacterized protein</fullName>
    </submittedName>
</protein>
<dbReference type="AlphaFoldDB" id="A0A1S1HWM9"/>
<proteinExistence type="predicted"/>
<organism evidence="2 3">
    <name type="scientific">Providencia stuartii</name>
    <dbReference type="NCBI Taxonomy" id="588"/>
    <lineage>
        <taxon>Bacteria</taxon>
        <taxon>Pseudomonadati</taxon>
        <taxon>Pseudomonadota</taxon>
        <taxon>Gammaproteobacteria</taxon>
        <taxon>Enterobacterales</taxon>
        <taxon>Morganellaceae</taxon>
        <taxon>Providencia</taxon>
    </lineage>
</organism>
<keyword evidence="1" id="KW-0472">Membrane</keyword>
<feature type="transmembrane region" description="Helical" evidence="1">
    <location>
        <begin position="77"/>
        <end position="101"/>
    </location>
</feature>
<keyword evidence="3" id="KW-1185">Reference proteome</keyword>
<evidence type="ECO:0000256" key="1">
    <source>
        <dbReference type="SAM" id="Phobius"/>
    </source>
</evidence>
<evidence type="ECO:0000313" key="3">
    <source>
        <dbReference type="Proteomes" id="UP000179588"/>
    </source>
</evidence>
<comment type="caution">
    <text evidence="2">The sequence shown here is derived from an EMBL/GenBank/DDBJ whole genome shotgun (WGS) entry which is preliminary data.</text>
</comment>
<sequence>MFTQRILGVFIDIIVVASLYYGTVYNMKGLINIGYFTGWLFGSFYLLGFVFLDTATIRKHSHHCPRFFRGYNIVTDAAFVIFAAYSGWFVLALIFAVGALFKAIKISEIERINQTDNREDVLH</sequence>
<keyword evidence="1" id="KW-0812">Transmembrane</keyword>